<dbReference type="GO" id="GO:0005576">
    <property type="term" value="C:extracellular region"/>
    <property type="evidence" value="ECO:0007669"/>
    <property type="project" value="TreeGrafter"/>
</dbReference>
<organism evidence="11 12">
    <name type="scientific">Piptocephalis cylindrospora</name>
    <dbReference type="NCBI Taxonomy" id="1907219"/>
    <lineage>
        <taxon>Eukaryota</taxon>
        <taxon>Fungi</taxon>
        <taxon>Fungi incertae sedis</taxon>
        <taxon>Zoopagomycota</taxon>
        <taxon>Zoopagomycotina</taxon>
        <taxon>Zoopagomycetes</taxon>
        <taxon>Zoopagales</taxon>
        <taxon>Piptocephalidaceae</taxon>
        <taxon>Piptocephalis</taxon>
    </lineage>
</organism>
<dbReference type="InterPro" id="IPR029070">
    <property type="entry name" value="Chitinase_insertion_sf"/>
</dbReference>
<evidence type="ECO:0000256" key="1">
    <source>
        <dbReference type="ARBA" id="ARBA00000822"/>
    </source>
</evidence>
<dbReference type="Gene3D" id="3.20.20.80">
    <property type="entry name" value="Glycosidases"/>
    <property type="match status" value="1"/>
</dbReference>
<dbReference type="PROSITE" id="PS01095">
    <property type="entry name" value="GH18_1"/>
    <property type="match status" value="1"/>
</dbReference>
<keyword evidence="2 7" id="KW-0378">Hydrolase</keyword>
<name>A0A4P9Y6I4_9FUNG</name>
<keyword evidence="4" id="KW-0119">Carbohydrate metabolism</keyword>
<keyword evidence="3" id="KW-0146">Chitin degradation</keyword>
<dbReference type="InterPro" id="IPR001579">
    <property type="entry name" value="Glyco_hydro_18_chit_AS"/>
</dbReference>
<dbReference type="InterPro" id="IPR017853">
    <property type="entry name" value="GH"/>
</dbReference>
<dbReference type="Proteomes" id="UP000267251">
    <property type="component" value="Unassembled WGS sequence"/>
</dbReference>
<evidence type="ECO:0000256" key="3">
    <source>
        <dbReference type="ARBA" id="ARBA00023024"/>
    </source>
</evidence>
<dbReference type="AlphaFoldDB" id="A0A4P9Y6I4"/>
<reference evidence="12" key="1">
    <citation type="journal article" date="2018" name="Nat. Microbiol.">
        <title>Leveraging single-cell genomics to expand the fungal tree of life.</title>
        <authorList>
            <person name="Ahrendt S.R."/>
            <person name="Quandt C.A."/>
            <person name="Ciobanu D."/>
            <person name="Clum A."/>
            <person name="Salamov A."/>
            <person name="Andreopoulos B."/>
            <person name="Cheng J.F."/>
            <person name="Woyke T."/>
            <person name="Pelin A."/>
            <person name="Henrissat B."/>
            <person name="Reynolds N.K."/>
            <person name="Benny G.L."/>
            <person name="Smith M.E."/>
            <person name="James T.Y."/>
            <person name="Grigoriev I.V."/>
        </authorList>
    </citation>
    <scope>NUCLEOTIDE SEQUENCE [LARGE SCALE GENOMIC DNA]</scope>
</reference>
<evidence type="ECO:0000259" key="10">
    <source>
        <dbReference type="PROSITE" id="PS51910"/>
    </source>
</evidence>
<dbReference type="SMART" id="SM00636">
    <property type="entry name" value="Glyco_18"/>
    <property type="match status" value="1"/>
</dbReference>
<dbReference type="InterPro" id="IPR001223">
    <property type="entry name" value="Glyco_hydro18_cat"/>
</dbReference>
<dbReference type="Gene3D" id="3.10.50.10">
    <property type="match status" value="1"/>
</dbReference>
<keyword evidence="6" id="KW-0624">Polysaccharide degradation</keyword>
<dbReference type="GO" id="GO:0006032">
    <property type="term" value="P:chitin catabolic process"/>
    <property type="evidence" value="ECO:0007669"/>
    <property type="project" value="UniProtKB-KW"/>
</dbReference>
<evidence type="ECO:0000313" key="11">
    <source>
        <dbReference type="EMBL" id="RKP14573.1"/>
    </source>
</evidence>
<feature type="region of interest" description="Disordered" evidence="9">
    <location>
        <begin position="279"/>
        <end position="300"/>
    </location>
</feature>
<evidence type="ECO:0000256" key="7">
    <source>
        <dbReference type="RuleBase" id="RU000489"/>
    </source>
</evidence>
<dbReference type="GO" id="GO:0000272">
    <property type="term" value="P:polysaccharide catabolic process"/>
    <property type="evidence" value="ECO:0007669"/>
    <property type="project" value="UniProtKB-KW"/>
</dbReference>
<evidence type="ECO:0000256" key="2">
    <source>
        <dbReference type="ARBA" id="ARBA00022801"/>
    </source>
</evidence>
<dbReference type="PANTHER" id="PTHR11177:SF392">
    <property type="entry name" value="HAP41P"/>
    <property type="match status" value="1"/>
</dbReference>
<dbReference type="InterPro" id="IPR050314">
    <property type="entry name" value="Glycosyl_Hydrlase_18"/>
</dbReference>
<evidence type="ECO:0000256" key="9">
    <source>
        <dbReference type="SAM" id="MobiDB-lite"/>
    </source>
</evidence>
<dbReference type="PROSITE" id="PS51910">
    <property type="entry name" value="GH18_2"/>
    <property type="match status" value="1"/>
</dbReference>
<dbReference type="GO" id="GO:0008843">
    <property type="term" value="F:endochitinase activity"/>
    <property type="evidence" value="ECO:0007669"/>
    <property type="project" value="UniProtKB-EC"/>
</dbReference>
<protein>
    <submittedName>
        <fullName evidence="11">Glycoside hydrolase superfamily</fullName>
    </submittedName>
</protein>
<dbReference type="Pfam" id="PF00704">
    <property type="entry name" value="Glyco_hydro_18"/>
    <property type="match status" value="1"/>
</dbReference>
<dbReference type="SUPFAM" id="SSF51445">
    <property type="entry name" value="(Trans)glycosidases"/>
    <property type="match status" value="1"/>
</dbReference>
<dbReference type="InterPro" id="IPR011583">
    <property type="entry name" value="Chitinase_II/V-like_cat"/>
</dbReference>
<accession>A0A4P9Y6I4</accession>
<dbReference type="PANTHER" id="PTHR11177">
    <property type="entry name" value="CHITINASE"/>
    <property type="match status" value="1"/>
</dbReference>
<dbReference type="GO" id="GO:0008061">
    <property type="term" value="F:chitin binding"/>
    <property type="evidence" value="ECO:0007669"/>
    <property type="project" value="InterPro"/>
</dbReference>
<evidence type="ECO:0000256" key="6">
    <source>
        <dbReference type="ARBA" id="ARBA00023326"/>
    </source>
</evidence>
<evidence type="ECO:0000256" key="4">
    <source>
        <dbReference type="ARBA" id="ARBA00023277"/>
    </source>
</evidence>
<evidence type="ECO:0000313" key="12">
    <source>
        <dbReference type="Proteomes" id="UP000267251"/>
    </source>
</evidence>
<keyword evidence="12" id="KW-1185">Reference proteome</keyword>
<sequence length="413" mass="44415">MLGYTLGPYATHAVHYPHQAQEAGGTPGNATAASRVIVAYYADWTSGHLAPSAIPYSKLTHINYAFALPRQDGSIELQTPELLNQVVSLAHASNVRILLSLGGWTGSRYFSSLVALAESRSRLIQSILSILSTYRLDGIDVDWEYPGREGMVCNQVDRAKDTPNFLLFLTELRKALAQNMELTLAVRVQPFDGVDSSGGGGAGPLSDVSAFEPLLTRLNLMAYDINGIWSSTTGPNAPLHGPLSGESAVQAWVSAGIPASKLTLGVPFYGRSLTATSDLSSGTSMSAPHSPVTPQGDPEDALWADPCPGAPSAFGGIWQWRLLRGSTGSGGDAAPLSVGPTNPSDGWLRFEDRESETPWLYRPKDKRFISYDDPVSLGKKVQWAKSQNLAGIMLWDLHQDNGELIDALQPILR</sequence>
<dbReference type="EMBL" id="KZ987817">
    <property type="protein sequence ID" value="RKP14573.1"/>
    <property type="molecule type" value="Genomic_DNA"/>
</dbReference>
<evidence type="ECO:0000256" key="5">
    <source>
        <dbReference type="ARBA" id="ARBA00023295"/>
    </source>
</evidence>
<gene>
    <name evidence="11" type="ORF">BJ684DRAFT_22505</name>
</gene>
<proteinExistence type="inferred from homology"/>
<keyword evidence="5 7" id="KW-0326">Glycosidase</keyword>
<dbReference type="OrthoDB" id="76388at2759"/>
<comment type="similarity">
    <text evidence="8">Belongs to the glycosyl hydrolase 18 family.</text>
</comment>
<feature type="domain" description="GH18" evidence="10">
    <location>
        <begin position="35"/>
        <end position="413"/>
    </location>
</feature>
<evidence type="ECO:0000256" key="8">
    <source>
        <dbReference type="RuleBase" id="RU004453"/>
    </source>
</evidence>
<comment type="catalytic activity">
    <reaction evidence="1">
        <text>Random endo-hydrolysis of N-acetyl-beta-D-glucosaminide (1-&gt;4)-beta-linkages in chitin and chitodextrins.</text>
        <dbReference type="EC" id="3.2.1.14"/>
    </reaction>
</comment>